<sequence>MNRGAVAAESYRFVHADCAAPSIFRSEYVRNNRSSGHKNVRCFPHCCGAHRDTTFCGSSIAIEGGPSHIVYGRFEEVDDSAKGDSRIVPGTIVPIADIVANEKNSANPFGMWMHGVKTGSSGITYEINQQKQSWHYGWVSSRFNSETLHHFKVYFFEKVSADHFVCCASLPSPPFSISSSRKTRKKTSKVVKAKPEPPSEMPVALIRTSVAPPSPHIKPEPGLPVAPSQPQHPPQEPQYQQQQQNHQQQQYQQQQHQQHHQLQLQHQQLQQQHQLQQQQQQHATNGGYMLRMPEPSGSLVAFLEDRYASYPSQNPYAMETYAMQFDGGHQRPSTHGQHAPTYAYDANPSQYPTHHAPASPVPSSAPSSAFSFSSFLNKMETKSSLHSEQLTDTSRMDTDSVCPRNPSRLLSLQDLTASTNKRMRPDEACDGNTRRDAPHMPSSPVPSSAFSFSSFMRPPPGTASAPTPVSPVASSCALSLTSILKPAPSSPVPSSSAFSFSSFRRPQAPPSPAPSTVPSCAFTFFSDIIGVDDKQCPAKKRATRYDYFQRALCLSEIHLLIASIVSFSANDLDFTEAKGPLGEFFIFTEECATLPVAKCALSESATLQSYEETLTFCVNLVRHSFRTGLIGRFQSFLHSKAHCIFKPELLDQAYIDFIKFCENEVETYVFPRKNMQCDAFLDYLKRNLPHEVVALLHHESDDSVEPAGYFELVTQLRQAYQFKKTEEHNESTRDEEGSEPEGAIDATSITGRWRRKVPLPGTYTVGASSNNPSWVYRVLGLKMMTTWNFIETQTELQIAFEESLIPMRTPYLLTGDPMFLSFSPVGLSSNYAYGGLVRSAMSGNWSGYKAWRNEQNHIVVSWYSWRRESMGQSCVRRRVIKSFYRTPLDPDTLECHTKIEVATQPEANLGELSVTERINYPGEWQCLHDEMTQFVRIPGPRK</sequence>
<dbReference type="AlphaFoldDB" id="T0RR18"/>
<feature type="compositionally biased region" description="Basic and acidic residues" evidence="1">
    <location>
        <begin position="423"/>
        <end position="438"/>
    </location>
</feature>
<feature type="compositionally biased region" description="Basic residues" evidence="1">
    <location>
        <begin position="181"/>
        <end position="192"/>
    </location>
</feature>
<organism evidence="2 3">
    <name type="scientific">Saprolegnia diclina (strain VS20)</name>
    <dbReference type="NCBI Taxonomy" id="1156394"/>
    <lineage>
        <taxon>Eukaryota</taxon>
        <taxon>Sar</taxon>
        <taxon>Stramenopiles</taxon>
        <taxon>Oomycota</taxon>
        <taxon>Saprolegniomycetes</taxon>
        <taxon>Saprolegniales</taxon>
        <taxon>Saprolegniaceae</taxon>
        <taxon>Saprolegnia</taxon>
    </lineage>
</organism>
<dbReference type="OMA" id="YIFTEEC"/>
<name>T0RR18_SAPDV</name>
<gene>
    <name evidence="2" type="ORF">SDRG_09814</name>
</gene>
<feature type="region of interest" description="Disordered" evidence="1">
    <location>
        <begin position="724"/>
        <end position="745"/>
    </location>
</feature>
<dbReference type="EMBL" id="JH767163">
    <property type="protein sequence ID" value="EQC32487.1"/>
    <property type="molecule type" value="Genomic_DNA"/>
</dbReference>
<feature type="compositionally biased region" description="Low complexity" evidence="1">
    <location>
        <begin position="237"/>
        <end position="282"/>
    </location>
</feature>
<dbReference type="VEuPathDB" id="FungiDB:SDRG_09814"/>
<dbReference type="InParanoid" id="T0RR18"/>
<feature type="compositionally biased region" description="Pro residues" evidence="1">
    <location>
        <begin position="212"/>
        <end position="224"/>
    </location>
</feature>
<reference evidence="2 3" key="1">
    <citation type="submission" date="2012-04" db="EMBL/GenBank/DDBJ databases">
        <title>The Genome Sequence of Saprolegnia declina VS20.</title>
        <authorList>
            <consortium name="The Broad Institute Genome Sequencing Platform"/>
            <person name="Russ C."/>
            <person name="Nusbaum C."/>
            <person name="Tyler B."/>
            <person name="van West P."/>
            <person name="Dieguez-Uribeondo J."/>
            <person name="de Bruijn I."/>
            <person name="Tripathy S."/>
            <person name="Jiang R."/>
            <person name="Young S.K."/>
            <person name="Zeng Q."/>
            <person name="Gargeya S."/>
            <person name="Fitzgerald M."/>
            <person name="Haas B."/>
            <person name="Abouelleil A."/>
            <person name="Alvarado L."/>
            <person name="Arachchi H.M."/>
            <person name="Berlin A."/>
            <person name="Chapman S.B."/>
            <person name="Goldberg J."/>
            <person name="Griggs A."/>
            <person name="Gujja S."/>
            <person name="Hansen M."/>
            <person name="Howarth C."/>
            <person name="Imamovic A."/>
            <person name="Larimer J."/>
            <person name="McCowen C."/>
            <person name="Montmayeur A."/>
            <person name="Murphy C."/>
            <person name="Neiman D."/>
            <person name="Pearson M."/>
            <person name="Priest M."/>
            <person name="Roberts A."/>
            <person name="Saif S."/>
            <person name="Shea T."/>
            <person name="Sisk P."/>
            <person name="Sykes S."/>
            <person name="Wortman J."/>
            <person name="Nusbaum C."/>
            <person name="Birren B."/>
        </authorList>
    </citation>
    <scope>NUCLEOTIDE SEQUENCE [LARGE SCALE GENOMIC DNA]</scope>
    <source>
        <strain evidence="2 3">VS20</strain>
    </source>
</reference>
<protein>
    <submittedName>
        <fullName evidence="2">Uncharacterized protein</fullName>
    </submittedName>
</protein>
<feature type="compositionally biased region" description="Basic and acidic residues" evidence="1">
    <location>
        <begin position="724"/>
        <end position="735"/>
    </location>
</feature>
<dbReference type="Proteomes" id="UP000030762">
    <property type="component" value="Unassembled WGS sequence"/>
</dbReference>
<keyword evidence="3" id="KW-1185">Reference proteome</keyword>
<dbReference type="GeneID" id="19950541"/>
<dbReference type="RefSeq" id="XP_008613988.1">
    <property type="nucleotide sequence ID" value="XM_008615766.1"/>
</dbReference>
<feature type="region of interest" description="Disordered" evidence="1">
    <location>
        <begin position="385"/>
        <end position="453"/>
    </location>
</feature>
<proteinExistence type="predicted"/>
<evidence type="ECO:0000313" key="3">
    <source>
        <dbReference type="Proteomes" id="UP000030762"/>
    </source>
</evidence>
<evidence type="ECO:0000256" key="1">
    <source>
        <dbReference type="SAM" id="MobiDB-lite"/>
    </source>
</evidence>
<evidence type="ECO:0000313" key="2">
    <source>
        <dbReference type="EMBL" id="EQC32487.1"/>
    </source>
</evidence>
<feature type="compositionally biased region" description="Polar residues" evidence="1">
    <location>
        <begin position="408"/>
        <end position="420"/>
    </location>
</feature>
<accession>T0RR18</accession>
<dbReference type="OrthoDB" id="58467at2759"/>
<feature type="region of interest" description="Disordered" evidence="1">
    <location>
        <begin position="176"/>
        <end position="292"/>
    </location>
</feature>
<dbReference type="eggNOG" id="ENOG502QTAX">
    <property type="taxonomic scope" value="Eukaryota"/>
</dbReference>
<dbReference type="STRING" id="1156394.T0RR18"/>